<evidence type="ECO:0000256" key="3">
    <source>
        <dbReference type="ARBA" id="ARBA00022691"/>
    </source>
</evidence>
<feature type="domain" description="Methyltransferase" evidence="4">
    <location>
        <begin position="137"/>
        <end position="233"/>
    </location>
</feature>
<keyword evidence="3" id="KW-0949">S-adenosyl-L-methionine</keyword>
<dbReference type="CDD" id="cd02440">
    <property type="entry name" value="AdoMet_MTases"/>
    <property type="match status" value="1"/>
</dbReference>
<dbReference type="PANTHER" id="PTHR43464:SF19">
    <property type="entry name" value="UBIQUINONE BIOSYNTHESIS O-METHYLTRANSFERASE, MITOCHONDRIAL"/>
    <property type="match status" value="1"/>
</dbReference>
<keyword evidence="2" id="KW-0808">Transferase</keyword>
<protein>
    <submittedName>
        <fullName evidence="5">Class I SAM-dependent methyltransferase</fullName>
    </submittedName>
</protein>
<evidence type="ECO:0000313" key="5">
    <source>
        <dbReference type="EMBL" id="GAA4535973.1"/>
    </source>
</evidence>
<sequence length="335" mass="36969">MLYEAMVRRLYRRSSAEGHIRVPAVPSLLDEYVQLCGNICATLGVWHTPEQSAELRSTLEAELSKGFKASPRSDIVISFHAPFGISVNIHAKAEWRTRDADYDEWVAVRPPPLFGTEPDARVLALAAEAADPTACRVLDVGAGTGRNALPLARRGHPVDAVEMAAKLAGVMRSEAESESLSVHVIQSDVFTAMETVQEKYQLMVLSEVVPDFRTTHELRGVFELAAECLAPGGRLVFNAFLPREGYVPDDAAVQLGQQCNTMIYTRDQMTAAAAGLPLELIADDPAYEYEKAHLPEGAWPPTAWFEGWANGLDVFDVDRDHSPIELHWLVYQKVD</sequence>
<evidence type="ECO:0000256" key="1">
    <source>
        <dbReference type="ARBA" id="ARBA00022603"/>
    </source>
</evidence>
<dbReference type="GO" id="GO:0032259">
    <property type="term" value="P:methylation"/>
    <property type="evidence" value="ECO:0007669"/>
    <property type="project" value="UniProtKB-KW"/>
</dbReference>
<evidence type="ECO:0000259" key="4">
    <source>
        <dbReference type="Pfam" id="PF13649"/>
    </source>
</evidence>
<organism evidence="5 6">
    <name type="scientific">Mycobacterium paraffinicum</name>
    <dbReference type="NCBI Taxonomy" id="53378"/>
    <lineage>
        <taxon>Bacteria</taxon>
        <taxon>Bacillati</taxon>
        <taxon>Actinomycetota</taxon>
        <taxon>Actinomycetes</taxon>
        <taxon>Mycobacteriales</taxon>
        <taxon>Mycobacteriaceae</taxon>
        <taxon>Mycobacterium</taxon>
    </lineage>
</organism>
<keyword evidence="1 5" id="KW-0489">Methyltransferase</keyword>
<evidence type="ECO:0000256" key="2">
    <source>
        <dbReference type="ARBA" id="ARBA00022679"/>
    </source>
</evidence>
<gene>
    <name evidence="5" type="ORF">GCM10023161_10250</name>
</gene>
<dbReference type="GO" id="GO:0008168">
    <property type="term" value="F:methyltransferase activity"/>
    <property type="evidence" value="ECO:0007669"/>
    <property type="project" value="UniProtKB-KW"/>
</dbReference>
<evidence type="ECO:0000313" key="6">
    <source>
        <dbReference type="Proteomes" id="UP001501417"/>
    </source>
</evidence>
<name>A0ABP8RDL4_9MYCO</name>
<keyword evidence="6" id="KW-1185">Reference proteome</keyword>
<dbReference type="SUPFAM" id="SSF53335">
    <property type="entry name" value="S-adenosyl-L-methionine-dependent methyltransferases"/>
    <property type="match status" value="1"/>
</dbReference>
<dbReference type="InterPro" id="IPR041698">
    <property type="entry name" value="Methyltransf_25"/>
</dbReference>
<comment type="caution">
    <text evidence="5">The sequence shown here is derived from an EMBL/GenBank/DDBJ whole genome shotgun (WGS) entry which is preliminary data.</text>
</comment>
<accession>A0ABP8RDL4</accession>
<reference evidence="6" key="1">
    <citation type="journal article" date="2019" name="Int. J. Syst. Evol. Microbiol.">
        <title>The Global Catalogue of Microorganisms (GCM) 10K type strain sequencing project: providing services to taxonomists for standard genome sequencing and annotation.</title>
        <authorList>
            <consortium name="The Broad Institute Genomics Platform"/>
            <consortium name="The Broad Institute Genome Sequencing Center for Infectious Disease"/>
            <person name="Wu L."/>
            <person name="Ma J."/>
        </authorList>
    </citation>
    <scope>NUCLEOTIDE SEQUENCE [LARGE SCALE GENOMIC DNA]</scope>
    <source>
        <strain evidence="6">JCM 17782</strain>
    </source>
</reference>
<proteinExistence type="predicted"/>
<dbReference type="PANTHER" id="PTHR43464">
    <property type="entry name" value="METHYLTRANSFERASE"/>
    <property type="match status" value="1"/>
</dbReference>
<dbReference type="EMBL" id="BAABGF010000013">
    <property type="protein sequence ID" value="GAA4535973.1"/>
    <property type="molecule type" value="Genomic_DNA"/>
</dbReference>
<dbReference type="Proteomes" id="UP001501417">
    <property type="component" value="Unassembled WGS sequence"/>
</dbReference>
<dbReference type="InterPro" id="IPR029063">
    <property type="entry name" value="SAM-dependent_MTases_sf"/>
</dbReference>
<dbReference type="Gene3D" id="3.40.50.150">
    <property type="entry name" value="Vaccinia Virus protein VP39"/>
    <property type="match status" value="1"/>
</dbReference>
<dbReference type="Pfam" id="PF13649">
    <property type="entry name" value="Methyltransf_25"/>
    <property type="match status" value="1"/>
</dbReference>